<evidence type="ECO:0000256" key="5">
    <source>
        <dbReference type="ARBA" id="ARBA00022840"/>
    </source>
</evidence>
<accession>A0A0Q0VPI6</accession>
<dbReference type="GO" id="GO:0003677">
    <property type="term" value="F:DNA binding"/>
    <property type="evidence" value="ECO:0007669"/>
    <property type="project" value="UniProtKB-KW"/>
</dbReference>
<keyword evidence="8" id="KW-0413">Isomerase</keyword>
<sequence length="1698" mass="196263">MINEKPFKVKQQLPFLDDIIAEWFDSKYDDLSEPQKKAIPLIHNGKNVLVSSPTGTGKTLTGFLSILNELFINARNNSLEDKIYCVYISPLKALANDIDKNLKEPLKEIYDLARSKGENIPDIRIGVRSGDTGQSERGKMLRKPPHILITTPESLSLALTATKFREKFADVQYVIVDEIHEISATKRGSLLSLNLERLYNIAGEYTRIGLSATQAPLDLIASYLCGYSGNKKRECEIIEVNTNKYLDLKIITPVKDLTMVSFEVANEKMYDIMVDLINSHKTTLIFTNTRSSTEHVAIRLKARGIENIEAHHSSLGKETRIDVENKLKNGELKCVITSTSLELGIDIGFIDLVIQIGSPKSVSRALQRIGRSGHGVRDLSKGRFIVFDLDDLMECAVMTKAAYDHEIDKVSIPLNPLDVLSQGIIGMALEKVWNIDDAYNLIKNSFSFHTLDYNDYIATLNYLAGKIEGNTLFSKIWLDEEQKTFGKKKSTRMIYFMNVGTIPEEANYNVVNEQGRIIGQLSDKFVERLKKGDIFVLGAKTYIFLRTSRNNITVREAKGMKPTVPSWTGELLPRSYDLGVLIGKFRETLYKKIKAGEDPRQWLIDNYRVDEYGAMSLISYVKSQGSFYIPTHDRLFIEGYIDKDLYDIIFHIPLGRRINDAISRAYALAISNKYGISTRLSVNDNGFMITIGRRLRIDDIIHLINAGNFEDLLDRSIVNTEMFKQRFRYCATRSLMVLRKYKQTDISVARQQLRSDRLLRVLESMNNFPVIKETFNEIKNDLMDVNNAKKYINDVIDSGHYKIRDYSDETSPFSYNLILSGVSDIVLMEDRSKLLRELQNKLLDKIYGTNGIDFLIKDSKMAEDYFKNKIPRVIDENSYMDFIKHFLYIDPFKKRYNSPLDYTDMDIEKITYELIDQDILVYAFMRSDQWVYRGYYDIMYSLFKKEVELNNTDKEVLNNVNLKSYSELKKLGINEDALKDSLMKLEENYLIRKKLSGHNSVYIKNDIKVKTSGNELKDAVKLILSSFGPLSMDELQIRLPVDSDMLEQSMEELIKTGEVIYDYITPIFVKQYILKNDLDAILNKTDENILTKRIINFIQEVDDVSEYFEKYGFAFDVYDILIRTKHYNQMDLNKMLKNQDVYYLKAIKNKYVYISKWLVDALYYLRYEKNTENEENILRYIAEGYNTEEELLNISGLDKSIIKVILKSLTFKFQIMDNNGIFTIYYPVDNNSNIIIEKYGPATAYELSRFFWFNPARIDYSGLKPYYYKNDVYYGFIKNSNVQNRGIIVNINDPVSIYLGKYIQNDDYNARFIYNGAEEAIFHMEMRTPGIWIDNLYFEHPKVDEFIEALLNTCNKTNINSIIIKVGDGISFDNFEKYGFKKQNDVIYRGNFEIMDITNDDLIELAVKKSMNQNIPINYSVLNKMLFGFRNDIESSYFGVRSLELNNYYNSVLLYNFNGPFGINALATKNVISIYRSAKKNDLNSQEEKILKMLISESMSENELIKTANINSIVIKNSIKNLYKINAIARDKNRKYIVINSEYNEQEAIENILSYIIETIGFFDDAIYERFMETKISRAYLSAVKSLISARVIHEVLIPSEKKIIYVSTAIDMAKIKKMNVIRLITPKDIISLFFTDYIKSRYKTVNSYLLFYNNSIKANFTVKKSGKYLSIKSFNGDNSLKGIIKKEFNNAGYILSI</sequence>
<name>A0A0Q0VPI6_9ARCH</name>
<dbReference type="NCBIfam" id="NF010338">
    <property type="entry name" value="PRK13767.1"/>
    <property type="match status" value="1"/>
</dbReference>
<evidence type="ECO:0000259" key="10">
    <source>
        <dbReference type="PROSITE" id="PS51194"/>
    </source>
</evidence>
<evidence type="ECO:0000259" key="9">
    <source>
        <dbReference type="PROSITE" id="PS51192"/>
    </source>
</evidence>
<comment type="caution">
    <text evidence="11">The sequence shown here is derived from an EMBL/GenBank/DDBJ whole genome shotgun (WGS) entry which is preliminary data.</text>
</comment>
<dbReference type="Pfam" id="PF19306">
    <property type="entry name" value="WHD_Lhr"/>
    <property type="match status" value="1"/>
</dbReference>
<dbReference type="SMART" id="SM00487">
    <property type="entry name" value="DEXDc"/>
    <property type="match status" value="1"/>
</dbReference>
<evidence type="ECO:0000256" key="7">
    <source>
        <dbReference type="ARBA" id="ARBA00023204"/>
    </source>
</evidence>
<dbReference type="GO" id="GO:0005524">
    <property type="term" value="F:ATP binding"/>
    <property type="evidence" value="ECO:0007669"/>
    <property type="project" value="UniProtKB-KW"/>
</dbReference>
<keyword evidence="1" id="KW-0547">Nucleotide-binding</keyword>
<dbReference type="PROSITE" id="PS51192">
    <property type="entry name" value="HELICASE_ATP_BIND_1"/>
    <property type="match status" value="1"/>
</dbReference>
<proteinExistence type="predicted"/>
<dbReference type="Pfam" id="PF00271">
    <property type="entry name" value="Helicase_C"/>
    <property type="match status" value="1"/>
</dbReference>
<dbReference type="PROSITE" id="PS51194">
    <property type="entry name" value="HELICASE_CTER"/>
    <property type="match status" value="1"/>
</dbReference>
<dbReference type="InterPro" id="IPR027417">
    <property type="entry name" value="P-loop_NTPase"/>
</dbReference>
<keyword evidence="2" id="KW-0227">DNA damage</keyword>
<evidence type="ECO:0000256" key="8">
    <source>
        <dbReference type="ARBA" id="ARBA00023235"/>
    </source>
</evidence>
<dbReference type="RefSeq" id="WP_055032409.1">
    <property type="nucleotide sequence ID" value="NZ_LKBG01000111.1"/>
</dbReference>
<dbReference type="OrthoDB" id="372104at2157"/>
<gene>
    <name evidence="11" type="ORF">AOG54_00495</name>
</gene>
<dbReference type="Pfam" id="PF00270">
    <property type="entry name" value="DEAD"/>
    <property type="match status" value="1"/>
</dbReference>
<dbReference type="GO" id="GO:0004386">
    <property type="term" value="F:helicase activity"/>
    <property type="evidence" value="ECO:0007669"/>
    <property type="project" value="UniProtKB-KW"/>
</dbReference>
<evidence type="ECO:0000313" key="11">
    <source>
        <dbReference type="EMBL" id="KQB35589.1"/>
    </source>
</evidence>
<keyword evidence="5" id="KW-0067">ATP-binding</keyword>
<keyword evidence="7" id="KW-0234">DNA repair</keyword>
<dbReference type="PANTHER" id="PTHR47962">
    <property type="entry name" value="ATP-DEPENDENT HELICASE LHR-RELATED-RELATED"/>
    <property type="match status" value="1"/>
</dbReference>
<dbReference type="InterPro" id="IPR011545">
    <property type="entry name" value="DEAD/DEAH_box_helicase_dom"/>
</dbReference>
<dbReference type="CDD" id="cd18796">
    <property type="entry name" value="SF2_C_LHR"/>
    <property type="match status" value="1"/>
</dbReference>
<evidence type="ECO:0000256" key="6">
    <source>
        <dbReference type="ARBA" id="ARBA00023125"/>
    </source>
</evidence>
<dbReference type="Gene3D" id="3.40.50.300">
    <property type="entry name" value="P-loop containing nucleotide triphosphate hydrolases"/>
    <property type="match status" value="2"/>
</dbReference>
<dbReference type="SUPFAM" id="SSF52540">
    <property type="entry name" value="P-loop containing nucleoside triphosphate hydrolases"/>
    <property type="match status" value="1"/>
</dbReference>
<dbReference type="InterPro" id="IPR013701">
    <property type="entry name" value="Lhr-like_DEAD/DEAH_assoc"/>
</dbReference>
<dbReference type="Proteomes" id="UP000050320">
    <property type="component" value="Unassembled WGS sequence"/>
</dbReference>
<dbReference type="SMART" id="SM00490">
    <property type="entry name" value="HELICc"/>
    <property type="match status" value="1"/>
</dbReference>
<evidence type="ECO:0000256" key="3">
    <source>
        <dbReference type="ARBA" id="ARBA00022801"/>
    </source>
</evidence>
<evidence type="ECO:0000256" key="1">
    <source>
        <dbReference type="ARBA" id="ARBA00022741"/>
    </source>
</evidence>
<dbReference type="EMBL" id="LKBG01000111">
    <property type="protein sequence ID" value="KQB35589.1"/>
    <property type="molecule type" value="Genomic_DNA"/>
</dbReference>
<dbReference type="InterPro" id="IPR052511">
    <property type="entry name" value="ATP-dep_Helicase"/>
</dbReference>
<keyword evidence="6" id="KW-0238">DNA-binding</keyword>
<evidence type="ECO:0000256" key="2">
    <source>
        <dbReference type="ARBA" id="ARBA00022763"/>
    </source>
</evidence>
<dbReference type="InterPro" id="IPR014001">
    <property type="entry name" value="Helicase_ATP-bd"/>
</dbReference>
<dbReference type="GO" id="GO:0006281">
    <property type="term" value="P:DNA repair"/>
    <property type="evidence" value="ECO:0007669"/>
    <property type="project" value="UniProtKB-KW"/>
</dbReference>
<feature type="domain" description="Helicase C-terminal" evidence="10">
    <location>
        <begin position="268"/>
        <end position="420"/>
    </location>
</feature>
<dbReference type="InterPro" id="IPR001650">
    <property type="entry name" value="Helicase_C-like"/>
</dbReference>
<keyword evidence="12" id="KW-1185">Reference proteome</keyword>
<keyword evidence="3" id="KW-0378">Hydrolase</keyword>
<dbReference type="InterPro" id="IPR045628">
    <property type="entry name" value="Lhr_WH_dom"/>
</dbReference>
<reference evidence="11 12" key="1">
    <citation type="submission" date="2015-09" db="EMBL/GenBank/DDBJ databases">
        <title>Heavy metals and arsenic resistance mechanisms in polyextremophilic archaea of the family Ferroplasmaceae.</title>
        <authorList>
            <person name="Bulaev A.G."/>
            <person name="Kanygina A.V."/>
        </authorList>
    </citation>
    <scope>NUCLEOTIDE SEQUENCE [LARGE SCALE GENOMIC DNA]</scope>
    <source>
        <strain evidence="11 12">VT</strain>
    </source>
</reference>
<protein>
    <submittedName>
        <fullName evidence="11">ATP-dependent helicase</fullName>
    </submittedName>
</protein>
<dbReference type="PANTHER" id="PTHR47962:SF6">
    <property type="entry name" value="LARGE HELICASE-RELATED PROTEIN"/>
    <property type="match status" value="1"/>
</dbReference>
<evidence type="ECO:0000256" key="4">
    <source>
        <dbReference type="ARBA" id="ARBA00022806"/>
    </source>
</evidence>
<dbReference type="GO" id="GO:0140097">
    <property type="term" value="F:catalytic activity, acting on DNA"/>
    <property type="evidence" value="ECO:0007669"/>
    <property type="project" value="UniProtKB-ARBA"/>
</dbReference>
<dbReference type="Pfam" id="PF08494">
    <property type="entry name" value="DEAD_assoc"/>
    <property type="match status" value="1"/>
</dbReference>
<keyword evidence="4 11" id="KW-0347">Helicase</keyword>
<dbReference type="GO" id="GO:0016887">
    <property type="term" value="F:ATP hydrolysis activity"/>
    <property type="evidence" value="ECO:0007669"/>
    <property type="project" value="TreeGrafter"/>
</dbReference>
<feature type="domain" description="Helicase ATP-binding" evidence="9">
    <location>
        <begin position="39"/>
        <end position="232"/>
    </location>
</feature>
<organism evidence="11 12">
    <name type="scientific">Acidiplasma aeolicum</name>
    <dbReference type="NCBI Taxonomy" id="507754"/>
    <lineage>
        <taxon>Archaea</taxon>
        <taxon>Methanobacteriati</taxon>
        <taxon>Thermoplasmatota</taxon>
        <taxon>Thermoplasmata</taxon>
        <taxon>Thermoplasmatales</taxon>
        <taxon>Ferroplasmaceae</taxon>
        <taxon>Acidiplasma</taxon>
    </lineage>
</organism>
<dbReference type="CDD" id="cd17922">
    <property type="entry name" value="DEXHc_LHR-like"/>
    <property type="match status" value="1"/>
</dbReference>
<evidence type="ECO:0000313" key="12">
    <source>
        <dbReference type="Proteomes" id="UP000050320"/>
    </source>
</evidence>